<accession>A0AAW5GJY6</accession>
<evidence type="ECO:0000313" key="4">
    <source>
        <dbReference type="Proteomes" id="UP001057360"/>
    </source>
</evidence>
<dbReference type="Proteomes" id="UP001055618">
    <property type="component" value="Unassembled WGS sequence"/>
</dbReference>
<keyword evidence="3" id="KW-1185">Reference proteome</keyword>
<gene>
    <name evidence="1" type="ORF">EXT50_21055</name>
    <name evidence="2" type="ORF">EXT53_21115</name>
</gene>
<sequence>MDDEYYASIVKVINGGAQVVINKGSNNGVIVSDSYEYLIVELGEEIIDPETHESLGILEIVKGRAKVLHVQEKMSILESDEYEIIPPQEETRYESVVSESIASILGKGVGLPKGITWKSAAGLGFNSRSEPVTIKTESKKIMKPLRDVKVGDKVKKMRKR</sequence>
<evidence type="ECO:0000313" key="3">
    <source>
        <dbReference type="Proteomes" id="UP001055618"/>
    </source>
</evidence>
<protein>
    <submittedName>
        <fullName evidence="2">Uncharacterized protein</fullName>
    </submittedName>
</protein>
<dbReference type="AlphaFoldDB" id="A0AAW5GJY6"/>
<organism evidence="2 4">
    <name type="scientific">Pectobacterium polaris</name>
    <dbReference type="NCBI Taxonomy" id="2042057"/>
    <lineage>
        <taxon>Bacteria</taxon>
        <taxon>Pseudomonadati</taxon>
        <taxon>Pseudomonadota</taxon>
        <taxon>Gammaproteobacteria</taxon>
        <taxon>Enterobacterales</taxon>
        <taxon>Pectobacteriaceae</taxon>
        <taxon>Pectobacterium</taxon>
    </lineage>
</organism>
<evidence type="ECO:0000313" key="1">
    <source>
        <dbReference type="EMBL" id="MCL6353650.1"/>
    </source>
</evidence>
<dbReference type="EMBL" id="SGPX01000015">
    <property type="protein sequence ID" value="MCL6353650.1"/>
    <property type="molecule type" value="Genomic_DNA"/>
</dbReference>
<dbReference type="Proteomes" id="UP001057360">
    <property type="component" value="Unassembled WGS sequence"/>
</dbReference>
<dbReference type="RefSeq" id="WP_249684217.1">
    <property type="nucleotide sequence ID" value="NZ_SGPX01000015.1"/>
</dbReference>
<dbReference type="EMBL" id="SGPY01000015">
    <property type="protein sequence ID" value="MCL6371053.1"/>
    <property type="molecule type" value="Genomic_DNA"/>
</dbReference>
<comment type="caution">
    <text evidence="2">The sequence shown here is derived from an EMBL/GenBank/DDBJ whole genome shotgun (WGS) entry which is preliminary data.</text>
</comment>
<name>A0AAW5GJY6_9GAMM</name>
<proteinExistence type="predicted"/>
<evidence type="ECO:0000313" key="2">
    <source>
        <dbReference type="EMBL" id="MCL6371053.1"/>
    </source>
</evidence>
<reference evidence="2" key="1">
    <citation type="submission" date="2019-02" db="EMBL/GenBank/DDBJ databases">
        <title>New Zealand Erwinia strains with phe-tRNA free attachment sites.</title>
        <authorList>
            <person name="Nunes-Leite L."/>
            <person name="Pitman A.R."/>
        </authorList>
    </citation>
    <scope>NUCLEOTIDE SEQUENCE</scope>
    <source>
        <strain evidence="2">Ec-140</strain>
        <strain evidence="1">Ec-143</strain>
    </source>
</reference>